<keyword evidence="10" id="KW-0746">Sphingolipid metabolism</keyword>
<dbReference type="STRING" id="595528.A0A0D2U8T9"/>
<evidence type="ECO:0000313" key="11">
    <source>
        <dbReference type="EMBL" id="KJE91486.1"/>
    </source>
</evidence>
<dbReference type="GO" id="GO:0032366">
    <property type="term" value="P:intracellular sterol transport"/>
    <property type="evidence" value="ECO:0007669"/>
    <property type="project" value="UniProtKB-UniRule"/>
</dbReference>
<evidence type="ECO:0000256" key="1">
    <source>
        <dbReference type="ARBA" id="ARBA00004477"/>
    </source>
</evidence>
<comment type="similarity">
    <text evidence="2 10">Belongs to the ARV1 family.</text>
</comment>
<dbReference type="GO" id="GO:0097036">
    <property type="term" value="P:regulation of plasma membrane sterol distribution"/>
    <property type="evidence" value="ECO:0007669"/>
    <property type="project" value="UniProtKB-UniRule"/>
</dbReference>
<accession>A0A0D2U8T9</accession>
<evidence type="ECO:0000256" key="3">
    <source>
        <dbReference type="ARBA" id="ARBA00022448"/>
    </source>
</evidence>
<evidence type="ECO:0000256" key="10">
    <source>
        <dbReference type="RuleBase" id="RU368065"/>
    </source>
</evidence>
<dbReference type="InterPro" id="IPR007290">
    <property type="entry name" value="Arv1"/>
</dbReference>
<sequence>MLVCTACQSPVPSLFHQYSPGNIRLTGCTNCAAIADPFVEFDHTILAIDLLLDKPSVFRHVVFNYAGRMEVSRTTESPTPQHPQPQHRWRPWIGLALVLLACQATARLLAGPASAAATAIGRPWQNVIGPPQSVQISLQGWAFALLQSCIELIVMTGLCYVLSHGWSYCSTRLLLNIRPSRRSQSPGAQVLTTFEATARSLILGLLPSSLCVALCIWDYSRLFISPTFLILLLVVRMSARALAVQWNHPVPVSAGIYVLSLALVRRGWLLLFSLAS</sequence>
<dbReference type="GO" id="GO:0032541">
    <property type="term" value="C:cortical endoplasmic reticulum"/>
    <property type="evidence" value="ECO:0007669"/>
    <property type="project" value="TreeGrafter"/>
</dbReference>
<organism evidence="11 12">
    <name type="scientific">Capsaspora owczarzaki (strain ATCC 30864)</name>
    <dbReference type="NCBI Taxonomy" id="595528"/>
    <lineage>
        <taxon>Eukaryota</taxon>
        <taxon>Filasterea</taxon>
        <taxon>Capsaspora</taxon>
    </lineage>
</organism>
<evidence type="ECO:0000256" key="5">
    <source>
        <dbReference type="ARBA" id="ARBA00022824"/>
    </source>
</evidence>
<keyword evidence="5 10" id="KW-0256">Endoplasmic reticulum</keyword>
<keyword evidence="8 10" id="KW-0443">Lipid metabolism</keyword>
<dbReference type="GO" id="GO:0005789">
    <property type="term" value="C:endoplasmic reticulum membrane"/>
    <property type="evidence" value="ECO:0007669"/>
    <property type="project" value="UniProtKB-SubCell"/>
</dbReference>
<evidence type="ECO:0000256" key="4">
    <source>
        <dbReference type="ARBA" id="ARBA00022692"/>
    </source>
</evidence>
<evidence type="ECO:0000256" key="6">
    <source>
        <dbReference type="ARBA" id="ARBA00022989"/>
    </source>
</evidence>
<keyword evidence="12" id="KW-1185">Reference proteome</keyword>
<comment type="function">
    <text evidence="10">Regulates also the sphingolipid metabolism.</text>
</comment>
<proteinExistence type="inferred from homology"/>
<evidence type="ECO:0000256" key="9">
    <source>
        <dbReference type="ARBA" id="ARBA00023136"/>
    </source>
</evidence>
<gene>
    <name evidence="11" type="ORF">CAOG_002616</name>
</gene>
<name>A0A0D2U8T9_CAPO3</name>
<keyword evidence="3 10" id="KW-0813">Transport</keyword>
<keyword evidence="4" id="KW-0812">Transmembrane</keyword>
<dbReference type="PANTHER" id="PTHR14467">
    <property type="entry name" value="ARV1"/>
    <property type="match status" value="1"/>
</dbReference>
<keyword evidence="6" id="KW-1133">Transmembrane helix</keyword>
<evidence type="ECO:0000256" key="2">
    <source>
        <dbReference type="ARBA" id="ARBA00009187"/>
    </source>
</evidence>
<dbReference type="RefSeq" id="XP_004349366.1">
    <property type="nucleotide sequence ID" value="XM_004349316.2"/>
</dbReference>
<keyword evidence="7 10" id="KW-0445">Lipid transport</keyword>
<dbReference type="GO" id="GO:0005794">
    <property type="term" value="C:Golgi apparatus"/>
    <property type="evidence" value="ECO:0007669"/>
    <property type="project" value="TreeGrafter"/>
</dbReference>
<dbReference type="eggNOG" id="KOG3134">
    <property type="taxonomic scope" value="Eukaryota"/>
</dbReference>
<dbReference type="OrthoDB" id="2192830at2759"/>
<keyword evidence="9" id="KW-0472">Membrane</keyword>
<dbReference type="GO" id="GO:0016125">
    <property type="term" value="P:sterol metabolic process"/>
    <property type="evidence" value="ECO:0007669"/>
    <property type="project" value="UniProtKB-UniRule"/>
</dbReference>
<comment type="subcellular location">
    <subcellularLocation>
        <location evidence="1 10">Endoplasmic reticulum membrane</location>
        <topology evidence="1 10">Multi-pass membrane protein</topology>
    </subcellularLocation>
</comment>
<dbReference type="InParanoid" id="A0A0D2U8T9"/>
<evidence type="ECO:0000313" key="12">
    <source>
        <dbReference type="Proteomes" id="UP000008743"/>
    </source>
</evidence>
<dbReference type="GO" id="GO:0006665">
    <property type="term" value="P:sphingolipid metabolic process"/>
    <property type="evidence" value="ECO:0007669"/>
    <property type="project" value="UniProtKB-UniRule"/>
</dbReference>
<dbReference type="Pfam" id="PF04161">
    <property type="entry name" value="Arv1"/>
    <property type="match status" value="1"/>
</dbReference>
<dbReference type="PANTHER" id="PTHR14467:SF0">
    <property type="entry name" value="PROTEIN ARV1"/>
    <property type="match status" value="1"/>
</dbReference>
<dbReference type="EMBL" id="KE346362">
    <property type="protein sequence ID" value="KJE91486.1"/>
    <property type="molecule type" value="Genomic_DNA"/>
</dbReference>
<evidence type="ECO:0000256" key="8">
    <source>
        <dbReference type="ARBA" id="ARBA00023098"/>
    </source>
</evidence>
<protein>
    <recommendedName>
        <fullName evidence="10">Protein ARV</fullName>
    </recommendedName>
</protein>
<evidence type="ECO:0000256" key="7">
    <source>
        <dbReference type="ARBA" id="ARBA00023055"/>
    </source>
</evidence>
<comment type="function">
    <text evidence="10">Mediator of sterol homeostasis involved in sterol uptake, trafficking and distribution into membranes.</text>
</comment>
<dbReference type="Proteomes" id="UP000008743">
    <property type="component" value="Unassembled WGS sequence"/>
</dbReference>
<reference evidence="12" key="1">
    <citation type="submission" date="2011-02" db="EMBL/GenBank/DDBJ databases">
        <title>The Genome Sequence of Capsaspora owczarzaki ATCC 30864.</title>
        <authorList>
            <person name="Russ C."/>
            <person name="Cuomo C."/>
            <person name="Burger G."/>
            <person name="Gray M.W."/>
            <person name="Holland P.W.H."/>
            <person name="King N."/>
            <person name="Lang F.B.F."/>
            <person name="Roger A.J."/>
            <person name="Ruiz-Trillo I."/>
            <person name="Young S.K."/>
            <person name="Zeng Q."/>
            <person name="Gargeya S."/>
            <person name="Alvarado L."/>
            <person name="Berlin A."/>
            <person name="Chapman S.B."/>
            <person name="Chen Z."/>
            <person name="Freedman E."/>
            <person name="Gellesch M."/>
            <person name="Goldberg J."/>
            <person name="Griggs A."/>
            <person name="Gujja S."/>
            <person name="Heilman E."/>
            <person name="Heiman D."/>
            <person name="Howarth C."/>
            <person name="Mehta T."/>
            <person name="Neiman D."/>
            <person name="Pearson M."/>
            <person name="Roberts A."/>
            <person name="Saif S."/>
            <person name="Shea T."/>
            <person name="Shenoy N."/>
            <person name="Sisk P."/>
            <person name="Stolte C."/>
            <person name="Sykes S."/>
            <person name="White J."/>
            <person name="Yandava C."/>
            <person name="Haas B."/>
            <person name="Nusbaum C."/>
            <person name="Birren B."/>
        </authorList>
    </citation>
    <scope>NUCLEOTIDE SEQUENCE</scope>
    <source>
        <strain evidence="12">ATCC 30864</strain>
    </source>
</reference>
<dbReference type="AlphaFoldDB" id="A0A0D2U8T9"/>